<reference evidence="5" key="1">
    <citation type="submission" date="2014-03" db="EMBL/GenBank/DDBJ databases">
        <title>The sialotranscriptome of Amblyomma triste, Amblyomma parvum and Amblyomma cajennense ticks, uncovered by 454-based RNA-seq.</title>
        <authorList>
            <person name="Garcia G.R."/>
            <person name="Gardinassi L.G."/>
            <person name="Ribeiro J.M."/>
            <person name="Anatrielo E."/>
            <person name="Ferreira B.R."/>
            <person name="Moreira H.N."/>
            <person name="Mafra C."/>
            <person name="Olegario M.M."/>
            <person name="Szabo P.J."/>
            <person name="Miranda-Santos I.K."/>
            <person name="Maruyama S.R."/>
        </authorList>
    </citation>
    <scope>NUCLEOTIDE SEQUENCE</scope>
    <source>
        <strain evidence="5">Araguapaz</strain>
        <tissue evidence="5">Salivary glands</tissue>
    </source>
</reference>
<evidence type="ECO:0000256" key="1">
    <source>
        <dbReference type="ARBA" id="ARBA00022690"/>
    </source>
</evidence>
<protein>
    <submittedName>
        <fullName evidence="5">Putative tick til 3</fullName>
    </submittedName>
</protein>
<proteinExistence type="evidence at transcript level"/>
<keyword evidence="2" id="KW-1015">Disulfide bond</keyword>
<feature type="chain" id="PRO_5001515763" evidence="3">
    <location>
        <begin position="25"/>
        <end position="156"/>
    </location>
</feature>
<evidence type="ECO:0000256" key="2">
    <source>
        <dbReference type="ARBA" id="ARBA00023157"/>
    </source>
</evidence>
<dbReference type="GO" id="GO:0030414">
    <property type="term" value="F:peptidase inhibitor activity"/>
    <property type="evidence" value="ECO:0007669"/>
    <property type="project" value="UniProtKB-KW"/>
</dbReference>
<feature type="domain" description="TIL" evidence="4">
    <location>
        <begin position="62"/>
        <end position="118"/>
    </location>
</feature>
<dbReference type="PANTHER" id="PTHR23259">
    <property type="entry name" value="RIDDLE"/>
    <property type="match status" value="1"/>
</dbReference>
<evidence type="ECO:0000259" key="4">
    <source>
        <dbReference type="Pfam" id="PF01826"/>
    </source>
</evidence>
<dbReference type="Gene3D" id="2.10.25.10">
    <property type="entry name" value="Laminin"/>
    <property type="match status" value="1"/>
</dbReference>
<name>A0A023FYM3_AMBPA</name>
<dbReference type="AlphaFoldDB" id="A0A023FYM3"/>
<keyword evidence="1" id="KW-0646">Protease inhibitor</keyword>
<organism evidence="5">
    <name type="scientific">Amblyomma parvum</name>
    <name type="common">South American tick</name>
    <dbReference type="NCBI Taxonomy" id="251391"/>
    <lineage>
        <taxon>Eukaryota</taxon>
        <taxon>Metazoa</taxon>
        <taxon>Ecdysozoa</taxon>
        <taxon>Arthropoda</taxon>
        <taxon>Chelicerata</taxon>
        <taxon>Arachnida</taxon>
        <taxon>Acari</taxon>
        <taxon>Parasitiformes</taxon>
        <taxon>Ixodida</taxon>
        <taxon>Ixodoidea</taxon>
        <taxon>Ixodidae</taxon>
        <taxon>Amblyomminae</taxon>
        <taxon>Amblyomma</taxon>
    </lineage>
</organism>
<dbReference type="EMBL" id="GBBL01000698">
    <property type="protein sequence ID" value="JAC26622.1"/>
    <property type="molecule type" value="mRNA"/>
</dbReference>
<dbReference type="Pfam" id="PF01826">
    <property type="entry name" value="TIL"/>
    <property type="match status" value="1"/>
</dbReference>
<dbReference type="InterPro" id="IPR051368">
    <property type="entry name" value="SerProtInhib-TIL_Domain"/>
</dbReference>
<evidence type="ECO:0000313" key="5">
    <source>
        <dbReference type="EMBL" id="JAC26622.1"/>
    </source>
</evidence>
<dbReference type="InterPro" id="IPR036084">
    <property type="entry name" value="Ser_inhib-like_sf"/>
</dbReference>
<evidence type="ECO:0000256" key="3">
    <source>
        <dbReference type="SAM" id="SignalP"/>
    </source>
</evidence>
<dbReference type="PANTHER" id="PTHR23259:SF69">
    <property type="entry name" value="GEO11767P1-RELATED"/>
    <property type="match status" value="1"/>
</dbReference>
<dbReference type="SUPFAM" id="SSF57567">
    <property type="entry name" value="Serine protease inhibitors"/>
    <property type="match status" value="1"/>
</dbReference>
<sequence>MASKAILGAFLLVALCTFILQASGRARIADIDHWHPGVRPGVWGPDPWDPYPWGPYPWGNRCGRNEVYKRCVGSSCAEAKCWRPKVGPGCTRDCVSGCFCKKGFFRNKWHQCVRYKNCKRGPRPPVYPPHPGPWWPDYPWPGHPFQPRAVPSYRNS</sequence>
<feature type="signal peptide" evidence="3">
    <location>
        <begin position="1"/>
        <end position="24"/>
    </location>
</feature>
<dbReference type="InterPro" id="IPR002919">
    <property type="entry name" value="TIL_dom"/>
</dbReference>
<keyword evidence="3" id="KW-0732">Signal</keyword>
<dbReference type="CDD" id="cd19941">
    <property type="entry name" value="TIL"/>
    <property type="match status" value="1"/>
</dbReference>
<accession>A0A023FYM3</accession>